<keyword evidence="2" id="KW-1185">Reference proteome</keyword>
<accession>A0ABZ0KXA0</accession>
<organism evidence="1 2">
    <name type="scientific">Sporosarcina jeotgali</name>
    <dbReference type="NCBI Taxonomy" id="3020056"/>
    <lineage>
        <taxon>Bacteria</taxon>
        <taxon>Bacillati</taxon>
        <taxon>Bacillota</taxon>
        <taxon>Bacilli</taxon>
        <taxon>Bacillales</taxon>
        <taxon>Caryophanaceae</taxon>
        <taxon>Sporosarcina</taxon>
    </lineage>
</organism>
<dbReference type="Pfam" id="PF11536">
    <property type="entry name" value="DUF3226"/>
    <property type="match status" value="1"/>
</dbReference>
<evidence type="ECO:0000313" key="2">
    <source>
        <dbReference type="Proteomes" id="UP001303532"/>
    </source>
</evidence>
<name>A0ABZ0KXA0_9BACL</name>
<sequence length="252" mass="28812">MKKHYYFIVEGVHDTAAIGRFLKQFNLSRIQRIEKLDPFWERTIPKSFPHEGDLLKRVPVPMYFQNDVISVAIQTAGSDSLIAATFNGLVNIDYDELSGIAVFCDADEKVAEERFEQVYQSLLKSSEYEMKVFIENVQFNRIKHHPTKFGIFVFPNNEDSGTLEQLLLEGGEAAYPDLLHSAKKYVDEVSAIYKRKWTQSSEVKVLFGVAANILKPGKANQVSIQDNDWIGTKTIEQTNQIKLKKFLSDILQ</sequence>
<evidence type="ECO:0000313" key="1">
    <source>
        <dbReference type="EMBL" id="WOV85027.1"/>
    </source>
</evidence>
<dbReference type="InterPro" id="IPR024508">
    <property type="entry name" value="DUF3226"/>
</dbReference>
<gene>
    <name evidence="1" type="ORF">PGH26_03610</name>
</gene>
<dbReference type="EMBL" id="CP116341">
    <property type="protein sequence ID" value="WOV85027.1"/>
    <property type="molecule type" value="Genomic_DNA"/>
</dbReference>
<reference evidence="1 2" key="1">
    <citation type="submission" date="2023-01" db="EMBL/GenBank/DDBJ databases">
        <title>Sporosarcina sp. nov., isolated from Korean tranditional fermented seafood 'Jeotgal'.</title>
        <authorList>
            <person name="Yang A.-I."/>
        </authorList>
    </citation>
    <scope>NUCLEOTIDE SEQUENCE [LARGE SCALE GENOMIC DNA]</scope>
    <source>
        <strain evidence="1 2">B2O-1</strain>
    </source>
</reference>
<proteinExistence type="predicted"/>
<dbReference type="Proteomes" id="UP001303532">
    <property type="component" value="Chromosome"/>
</dbReference>
<protein>
    <submittedName>
        <fullName evidence="1">Uncharacterized protein</fullName>
    </submittedName>
</protein>
<dbReference type="RefSeq" id="WP_323692664.1">
    <property type="nucleotide sequence ID" value="NZ_CP116341.1"/>
</dbReference>